<proteinExistence type="predicted"/>
<dbReference type="Proteomes" id="UP000232875">
    <property type="component" value="Unassembled WGS sequence"/>
</dbReference>
<keyword evidence="2" id="KW-1185">Reference proteome</keyword>
<dbReference type="EMBL" id="KZ454994">
    <property type="protein sequence ID" value="PKI82740.1"/>
    <property type="molecule type" value="Genomic_DNA"/>
</dbReference>
<dbReference type="OrthoDB" id="3357587at2759"/>
<accession>A0A2N1J859</accession>
<name>A0A2N1J859_9BASI</name>
<dbReference type="AlphaFoldDB" id="A0A2N1J859"/>
<reference evidence="1 2" key="1">
    <citation type="submission" date="2017-10" db="EMBL/GenBank/DDBJ databases">
        <title>A novel species of cold-tolerant Malassezia isolated from bats.</title>
        <authorList>
            <person name="Lorch J.M."/>
            <person name="Palmer J.M."/>
            <person name="Vanderwolf K.J."/>
            <person name="Schmidt K.Z."/>
            <person name="Verant M.L."/>
            <person name="Weller T.J."/>
            <person name="Blehert D.S."/>
        </authorList>
    </citation>
    <scope>NUCLEOTIDE SEQUENCE [LARGE SCALE GENOMIC DNA]</scope>
    <source>
        <strain evidence="1 2">NWHC:44797-103</strain>
    </source>
</reference>
<protein>
    <submittedName>
        <fullName evidence="1">Uncharacterized protein</fullName>
    </submittedName>
</protein>
<organism evidence="1 2">
    <name type="scientific">Malassezia vespertilionis</name>
    <dbReference type="NCBI Taxonomy" id="2020962"/>
    <lineage>
        <taxon>Eukaryota</taxon>
        <taxon>Fungi</taxon>
        <taxon>Dikarya</taxon>
        <taxon>Basidiomycota</taxon>
        <taxon>Ustilaginomycotina</taxon>
        <taxon>Malasseziomycetes</taxon>
        <taxon>Malasseziales</taxon>
        <taxon>Malasseziaceae</taxon>
        <taxon>Malassezia</taxon>
    </lineage>
</organism>
<gene>
    <name evidence="1" type="ORF">MVES_003496</name>
</gene>
<evidence type="ECO:0000313" key="1">
    <source>
        <dbReference type="EMBL" id="PKI82740.1"/>
    </source>
</evidence>
<evidence type="ECO:0000313" key="2">
    <source>
        <dbReference type="Proteomes" id="UP000232875"/>
    </source>
</evidence>
<sequence>MAPWPRLLEQLAVTYLSGFLAQRMSRSPAILRAADRIRHEMDHLPHRLEGKPVPKYIVRDFDPPETTWIGTQGIVLLIQTMANPTMSQSEQRAMEFRELQEQLRRMK</sequence>